<feature type="domain" description="Phage conserved hypothetical protein C-terminal" evidence="2">
    <location>
        <begin position="156"/>
        <end position="228"/>
    </location>
</feature>
<dbReference type="GeneID" id="29933882"/>
<organism evidence="3 4">
    <name type="scientific">Ligilactobacillus aviarius</name>
    <dbReference type="NCBI Taxonomy" id="1606"/>
    <lineage>
        <taxon>Bacteria</taxon>
        <taxon>Bacillati</taxon>
        <taxon>Bacillota</taxon>
        <taxon>Bacilli</taxon>
        <taxon>Lactobacillales</taxon>
        <taxon>Lactobacillaceae</taxon>
        <taxon>Ligilactobacillus</taxon>
    </lineage>
</organism>
<evidence type="ECO:0000256" key="1">
    <source>
        <dbReference type="SAM" id="MobiDB-lite"/>
    </source>
</evidence>
<protein>
    <recommendedName>
        <fullName evidence="2">Phage conserved hypothetical protein C-terminal domain-containing protein</fullName>
    </recommendedName>
</protein>
<name>A0A510WSP8_9LACO</name>
<comment type="caution">
    <text evidence="3">The sequence shown here is derived from an EMBL/GenBank/DDBJ whole genome shotgun (WGS) entry which is preliminary data.</text>
</comment>
<sequence>MSNVKRYEKNNFTITDNKLIKDDRLSWKARGIFQYLWAMPSDWNFYVDEVAKHSKNSVGALQSGLSELEKFGYLKRIRLHGKDGHFSRMAWELSDTGDFTINPENHSMENTINGKNHRMGNRPLLNTNNTNKKETLNKKNTKDILSSSHSTAVPEIIDYLNSKIGTHYRATTRKTQSLIKARMNEGFTVDDFKIVIDNKAAEWSKDERMSKYLRPETLFGTKFESYLNQQSRVGKAEPVNDFNFD</sequence>
<accession>A0A510WSP8</accession>
<evidence type="ECO:0000313" key="4">
    <source>
        <dbReference type="Proteomes" id="UP000321722"/>
    </source>
</evidence>
<dbReference type="Pfam" id="PF09524">
    <property type="entry name" value="Phg_2220_C"/>
    <property type="match status" value="1"/>
</dbReference>
<proteinExistence type="predicted"/>
<feature type="region of interest" description="Disordered" evidence="1">
    <location>
        <begin position="110"/>
        <end position="133"/>
    </location>
</feature>
<dbReference type="RefSeq" id="WP_057827506.1">
    <property type="nucleotide sequence ID" value="NZ_BAAACL010000017.1"/>
</dbReference>
<dbReference type="EMBL" id="BJUI01000016">
    <property type="protein sequence ID" value="GEK42252.1"/>
    <property type="molecule type" value="Genomic_DNA"/>
</dbReference>
<evidence type="ECO:0000313" key="3">
    <source>
        <dbReference type="EMBL" id="GEK42252.1"/>
    </source>
</evidence>
<keyword evidence="4" id="KW-1185">Reference proteome</keyword>
<dbReference type="NCBIfam" id="TIGR02220">
    <property type="entry name" value="phg_TIGR02220"/>
    <property type="match status" value="1"/>
</dbReference>
<reference evidence="3 4" key="1">
    <citation type="submission" date="2019-07" db="EMBL/GenBank/DDBJ databases">
        <title>Whole genome shotgun sequence of Lactobacillus aviarius subsp. aviarius NBRC 102162.</title>
        <authorList>
            <person name="Hosoyama A."/>
            <person name="Uohara A."/>
            <person name="Ohji S."/>
            <person name="Ichikawa N."/>
        </authorList>
    </citation>
    <scope>NUCLEOTIDE SEQUENCE [LARGE SCALE GENOMIC DNA]</scope>
    <source>
        <strain evidence="3 4">NBRC 102162</strain>
    </source>
</reference>
<dbReference type="AlphaFoldDB" id="A0A510WSP8"/>
<dbReference type="InterPro" id="IPR011741">
    <property type="entry name" value="Phg_2220_C"/>
</dbReference>
<evidence type="ECO:0000259" key="2">
    <source>
        <dbReference type="Pfam" id="PF09524"/>
    </source>
</evidence>
<dbReference type="Proteomes" id="UP000321722">
    <property type="component" value="Unassembled WGS sequence"/>
</dbReference>
<gene>
    <name evidence="3" type="ORF">LAV01_10840</name>
</gene>